<dbReference type="InterPro" id="IPR000847">
    <property type="entry name" value="LysR_HTH_N"/>
</dbReference>
<evidence type="ECO:0000256" key="3">
    <source>
        <dbReference type="ARBA" id="ARBA00023125"/>
    </source>
</evidence>
<dbReference type="Pfam" id="PF00126">
    <property type="entry name" value="HTH_1"/>
    <property type="match status" value="1"/>
</dbReference>
<proteinExistence type="inferred from homology"/>
<keyword evidence="4" id="KW-0804">Transcription</keyword>
<feature type="domain" description="HTH lysR-type" evidence="5">
    <location>
        <begin position="8"/>
        <end position="65"/>
    </location>
</feature>
<comment type="similarity">
    <text evidence="1">Belongs to the LysR transcriptional regulatory family.</text>
</comment>
<keyword evidence="3" id="KW-0238">DNA-binding</keyword>
<reference evidence="6" key="1">
    <citation type="journal article" date="2020" name="Biotechnol. Biofuels">
        <title>New insights from the biogas microbiome by comprehensive genome-resolved metagenomics of nearly 1600 species originating from multiple anaerobic digesters.</title>
        <authorList>
            <person name="Campanaro S."/>
            <person name="Treu L."/>
            <person name="Rodriguez-R L.M."/>
            <person name="Kovalovszki A."/>
            <person name="Ziels R.M."/>
            <person name="Maus I."/>
            <person name="Zhu X."/>
            <person name="Kougias P.G."/>
            <person name="Basile A."/>
            <person name="Luo G."/>
            <person name="Schluter A."/>
            <person name="Konstantinidis K.T."/>
            <person name="Angelidaki I."/>
        </authorList>
    </citation>
    <scope>NUCLEOTIDE SEQUENCE</scope>
    <source>
        <strain evidence="6">AS06rmzACSIP_7</strain>
    </source>
</reference>
<dbReference type="CDD" id="cd05466">
    <property type="entry name" value="PBP2_LTTR_substrate"/>
    <property type="match status" value="1"/>
</dbReference>
<dbReference type="InterPro" id="IPR036390">
    <property type="entry name" value="WH_DNA-bd_sf"/>
</dbReference>
<dbReference type="InterPro" id="IPR005119">
    <property type="entry name" value="LysR_subst-bd"/>
</dbReference>
<dbReference type="AlphaFoldDB" id="A0A971M6D0"/>
<keyword evidence="2" id="KW-0805">Transcription regulation</keyword>
<gene>
    <name evidence="6" type="ORF">GXY80_11810</name>
</gene>
<comment type="caution">
    <text evidence="6">The sequence shown here is derived from an EMBL/GenBank/DDBJ whole genome shotgun (WGS) entry which is preliminary data.</text>
</comment>
<dbReference type="EMBL" id="JAAYEE010000217">
    <property type="protein sequence ID" value="NLW36144.1"/>
    <property type="molecule type" value="Genomic_DNA"/>
</dbReference>
<dbReference type="PROSITE" id="PS50931">
    <property type="entry name" value="HTH_LYSR"/>
    <property type="match status" value="1"/>
</dbReference>
<evidence type="ECO:0000259" key="5">
    <source>
        <dbReference type="PROSITE" id="PS50931"/>
    </source>
</evidence>
<reference evidence="6" key="2">
    <citation type="submission" date="2020-01" db="EMBL/GenBank/DDBJ databases">
        <authorList>
            <person name="Campanaro S."/>
        </authorList>
    </citation>
    <scope>NUCLEOTIDE SEQUENCE</scope>
    <source>
        <strain evidence="6">AS06rmzACSIP_7</strain>
    </source>
</reference>
<sequence length="304" mass="33990">MREAMFPYSLNSLIVFSEVVRTGSFSKAADVLVMTQPGISYHFAQLEAQVGYRLLNREEGYFSLTKEGKIVSRYAEKILVLAKELDDHIGAIKKDGEPLLKIGTTPVYSRVMMPAMLGSFQKANPNIRIKLDTGSSGDMASSVVAMENDVVVVGNQKVSKKILALPLLKEDLVLITCNNHPLSKRESVSLKEIEGCPLVIREKGSSTRKIVLSALESMRVKPSHLIHMRSTEFIKQWVSQGKGVSILIRRAVMEDERKYLKVIPLKEKLSLDVSVLFLKSKRSDTSIQKLLHHIEDLKAKSVLQ</sequence>
<evidence type="ECO:0000256" key="4">
    <source>
        <dbReference type="ARBA" id="ARBA00023163"/>
    </source>
</evidence>
<dbReference type="GO" id="GO:0003700">
    <property type="term" value="F:DNA-binding transcription factor activity"/>
    <property type="evidence" value="ECO:0007669"/>
    <property type="project" value="InterPro"/>
</dbReference>
<dbReference type="Pfam" id="PF03466">
    <property type="entry name" value="LysR_substrate"/>
    <property type="match status" value="1"/>
</dbReference>
<dbReference type="PANTHER" id="PTHR30126:SF64">
    <property type="entry name" value="HTH-TYPE TRANSCRIPTIONAL REGULATOR CITR"/>
    <property type="match status" value="1"/>
</dbReference>
<dbReference type="SUPFAM" id="SSF46785">
    <property type="entry name" value="Winged helix' DNA-binding domain"/>
    <property type="match status" value="1"/>
</dbReference>
<dbReference type="Proteomes" id="UP000777265">
    <property type="component" value="Unassembled WGS sequence"/>
</dbReference>
<dbReference type="PANTHER" id="PTHR30126">
    <property type="entry name" value="HTH-TYPE TRANSCRIPTIONAL REGULATOR"/>
    <property type="match status" value="1"/>
</dbReference>
<evidence type="ECO:0000313" key="7">
    <source>
        <dbReference type="Proteomes" id="UP000777265"/>
    </source>
</evidence>
<dbReference type="InterPro" id="IPR036388">
    <property type="entry name" value="WH-like_DNA-bd_sf"/>
</dbReference>
<organism evidence="6 7">
    <name type="scientific">Syntrophorhabdus aromaticivorans</name>
    <dbReference type="NCBI Taxonomy" id="328301"/>
    <lineage>
        <taxon>Bacteria</taxon>
        <taxon>Pseudomonadati</taxon>
        <taxon>Thermodesulfobacteriota</taxon>
        <taxon>Syntrophorhabdia</taxon>
        <taxon>Syntrophorhabdales</taxon>
        <taxon>Syntrophorhabdaceae</taxon>
        <taxon>Syntrophorhabdus</taxon>
    </lineage>
</organism>
<evidence type="ECO:0000256" key="2">
    <source>
        <dbReference type="ARBA" id="ARBA00023015"/>
    </source>
</evidence>
<dbReference type="Gene3D" id="1.10.10.10">
    <property type="entry name" value="Winged helix-like DNA-binding domain superfamily/Winged helix DNA-binding domain"/>
    <property type="match status" value="1"/>
</dbReference>
<accession>A0A971M6D0</accession>
<evidence type="ECO:0000313" key="6">
    <source>
        <dbReference type="EMBL" id="NLW36144.1"/>
    </source>
</evidence>
<protein>
    <submittedName>
        <fullName evidence="6">LysR family transcriptional regulator</fullName>
    </submittedName>
</protein>
<evidence type="ECO:0000256" key="1">
    <source>
        <dbReference type="ARBA" id="ARBA00009437"/>
    </source>
</evidence>
<dbReference type="GO" id="GO:0000976">
    <property type="term" value="F:transcription cis-regulatory region binding"/>
    <property type="evidence" value="ECO:0007669"/>
    <property type="project" value="TreeGrafter"/>
</dbReference>
<name>A0A971M6D0_9BACT</name>
<dbReference type="SUPFAM" id="SSF53850">
    <property type="entry name" value="Periplasmic binding protein-like II"/>
    <property type="match status" value="1"/>
</dbReference>
<dbReference type="Gene3D" id="3.40.190.290">
    <property type="match status" value="1"/>
</dbReference>